<reference evidence="2 3" key="1">
    <citation type="submission" date="2019-05" db="EMBL/GenBank/DDBJ databases">
        <title>Mikania micrantha, genome provides insights into the molecular mechanism of rapid growth.</title>
        <authorList>
            <person name="Liu B."/>
        </authorList>
    </citation>
    <scope>NUCLEOTIDE SEQUENCE [LARGE SCALE GENOMIC DNA]</scope>
    <source>
        <strain evidence="2">NLD-2019</strain>
        <tissue evidence="2">Leaf</tissue>
    </source>
</reference>
<feature type="region of interest" description="Disordered" evidence="1">
    <location>
        <begin position="14"/>
        <end position="34"/>
    </location>
</feature>
<name>A0A5N6N7X8_9ASTR</name>
<sequence length="98" mass="11235">MRELLKPLRGVGIWGNGEPRTSTSQRRSDWTGDRMTEDRSLSYRPVGYWAGIRLQPSQFSLFGSGPHVLGFKFIESIKAEKGLGEWHFIDIEGRDPRK</sequence>
<keyword evidence="3" id="KW-1185">Reference proteome</keyword>
<gene>
    <name evidence="2" type="ORF">E3N88_26055</name>
</gene>
<evidence type="ECO:0000256" key="1">
    <source>
        <dbReference type="SAM" id="MobiDB-lite"/>
    </source>
</evidence>
<evidence type="ECO:0000313" key="2">
    <source>
        <dbReference type="EMBL" id="KAD4385886.1"/>
    </source>
</evidence>
<protein>
    <submittedName>
        <fullName evidence="2">Uncharacterized protein</fullName>
    </submittedName>
</protein>
<evidence type="ECO:0000313" key="3">
    <source>
        <dbReference type="Proteomes" id="UP000326396"/>
    </source>
</evidence>
<dbReference type="EMBL" id="SZYD01000013">
    <property type="protein sequence ID" value="KAD4385886.1"/>
    <property type="molecule type" value="Genomic_DNA"/>
</dbReference>
<organism evidence="2 3">
    <name type="scientific">Mikania micrantha</name>
    <name type="common">bitter vine</name>
    <dbReference type="NCBI Taxonomy" id="192012"/>
    <lineage>
        <taxon>Eukaryota</taxon>
        <taxon>Viridiplantae</taxon>
        <taxon>Streptophyta</taxon>
        <taxon>Embryophyta</taxon>
        <taxon>Tracheophyta</taxon>
        <taxon>Spermatophyta</taxon>
        <taxon>Magnoliopsida</taxon>
        <taxon>eudicotyledons</taxon>
        <taxon>Gunneridae</taxon>
        <taxon>Pentapetalae</taxon>
        <taxon>asterids</taxon>
        <taxon>campanulids</taxon>
        <taxon>Asterales</taxon>
        <taxon>Asteraceae</taxon>
        <taxon>Asteroideae</taxon>
        <taxon>Heliantheae alliance</taxon>
        <taxon>Eupatorieae</taxon>
        <taxon>Mikania</taxon>
    </lineage>
</organism>
<comment type="caution">
    <text evidence="2">The sequence shown here is derived from an EMBL/GenBank/DDBJ whole genome shotgun (WGS) entry which is preliminary data.</text>
</comment>
<dbReference type="AlphaFoldDB" id="A0A5N6N7X8"/>
<proteinExistence type="predicted"/>
<dbReference type="Proteomes" id="UP000326396">
    <property type="component" value="Linkage Group LG3"/>
</dbReference>
<accession>A0A5N6N7X8</accession>